<evidence type="ECO:0000256" key="6">
    <source>
        <dbReference type="SAM" id="SignalP"/>
    </source>
</evidence>
<evidence type="ECO:0000256" key="3">
    <source>
        <dbReference type="ARBA" id="ARBA00023136"/>
    </source>
</evidence>
<keyword evidence="4" id="KW-0325">Glycoprotein</keyword>
<accession>A0A8C6RNK1</accession>
<keyword evidence="3 5" id="KW-0472">Membrane</keyword>
<dbReference type="GeneTree" id="ENSGT01030000234540"/>
<dbReference type="Gene3D" id="2.60.40.10">
    <property type="entry name" value="Immunoglobulins"/>
    <property type="match status" value="2"/>
</dbReference>
<dbReference type="SUPFAM" id="SSF48726">
    <property type="entry name" value="Immunoglobulin"/>
    <property type="match status" value="1"/>
</dbReference>
<dbReference type="GO" id="GO:0002323">
    <property type="term" value="P:natural killer cell activation involved in immune response"/>
    <property type="evidence" value="ECO:0007669"/>
    <property type="project" value="TreeGrafter"/>
</dbReference>
<evidence type="ECO:0000259" key="7">
    <source>
        <dbReference type="Pfam" id="PF11465"/>
    </source>
</evidence>
<dbReference type="Proteomes" id="UP000694381">
    <property type="component" value="Unassembled WGS sequence"/>
</dbReference>
<protein>
    <recommendedName>
        <fullName evidence="7">Natural killer cell receptor 2B4 immunoglobulin domain-containing protein</fullName>
    </recommendedName>
</protein>
<dbReference type="OMA" id="VDIHGTH"/>
<dbReference type="InterPro" id="IPR015631">
    <property type="entry name" value="CD2/SLAM_rcpt"/>
</dbReference>
<keyword evidence="9" id="KW-1185">Reference proteome</keyword>
<dbReference type="InterPro" id="IPR024303">
    <property type="entry name" value="NK_rcpt_2B4_Ig_dom"/>
</dbReference>
<evidence type="ECO:0000256" key="1">
    <source>
        <dbReference type="ARBA" id="ARBA00004370"/>
    </source>
</evidence>
<dbReference type="PANTHER" id="PTHR12080:SF56">
    <property type="entry name" value="NATURAL KILLER CELL RECEPTOR 2B4"/>
    <property type="match status" value="1"/>
</dbReference>
<dbReference type="GO" id="GO:0042288">
    <property type="term" value="F:MHC class I protein binding"/>
    <property type="evidence" value="ECO:0007669"/>
    <property type="project" value="TreeGrafter"/>
</dbReference>
<evidence type="ECO:0000313" key="8">
    <source>
        <dbReference type="Ensembl" id="ENSNGAP00000020916.1"/>
    </source>
</evidence>
<keyword evidence="5" id="KW-1133">Transmembrane helix</keyword>
<dbReference type="Pfam" id="PF11465">
    <property type="entry name" value="Receptor_2B4"/>
    <property type="match status" value="1"/>
</dbReference>
<dbReference type="GO" id="GO:0009897">
    <property type="term" value="C:external side of plasma membrane"/>
    <property type="evidence" value="ECO:0007669"/>
    <property type="project" value="TreeGrafter"/>
</dbReference>
<dbReference type="Ensembl" id="ENSNGAT00000026590.1">
    <property type="protein sequence ID" value="ENSNGAP00000020916.1"/>
    <property type="gene ID" value="ENSNGAG00000020258.1"/>
</dbReference>
<feature type="signal peptide" evidence="6">
    <location>
        <begin position="1"/>
        <end position="19"/>
    </location>
</feature>
<name>A0A8C6RNK1_NANGA</name>
<evidence type="ECO:0000256" key="5">
    <source>
        <dbReference type="SAM" id="Phobius"/>
    </source>
</evidence>
<feature type="chain" id="PRO_5034918730" description="Natural killer cell receptor 2B4 immunoglobulin domain-containing protein" evidence="6">
    <location>
        <begin position="20"/>
        <end position="371"/>
    </location>
</feature>
<dbReference type="InterPro" id="IPR036179">
    <property type="entry name" value="Ig-like_dom_sf"/>
</dbReference>
<evidence type="ECO:0000313" key="9">
    <source>
        <dbReference type="Proteomes" id="UP000694381"/>
    </source>
</evidence>
<dbReference type="PANTHER" id="PTHR12080">
    <property type="entry name" value="SIGNALING LYMPHOCYTIC ACTIVATION MOLECULE"/>
    <property type="match status" value="1"/>
</dbReference>
<proteinExistence type="predicted"/>
<reference evidence="8" key="1">
    <citation type="submission" date="2025-08" db="UniProtKB">
        <authorList>
            <consortium name="Ensembl"/>
        </authorList>
    </citation>
    <scope>IDENTIFICATION</scope>
</reference>
<dbReference type="AlphaFoldDB" id="A0A8C6RNK1"/>
<evidence type="ECO:0000256" key="4">
    <source>
        <dbReference type="ARBA" id="ARBA00023180"/>
    </source>
</evidence>
<evidence type="ECO:0000256" key="2">
    <source>
        <dbReference type="ARBA" id="ARBA00022729"/>
    </source>
</evidence>
<keyword evidence="5" id="KW-0812">Transmembrane</keyword>
<feature type="domain" description="Natural killer cell receptor 2B4 immunoglobulin" evidence="7">
    <location>
        <begin position="23"/>
        <end position="132"/>
    </location>
</feature>
<comment type="subcellular location">
    <subcellularLocation>
        <location evidence="1">Membrane</location>
    </subcellularLocation>
</comment>
<organism evidence="8 9">
    <name type="scientific">Nannospalax galili</name>
    <name type="common">Northern Israeli blind subterranean mole rat</name>
    <name type="synonym">Spalax galili</name>
    <dbReference type="NCBI Taxonomy" id="1026970"/>
    <lineage>
        <taxon>Eukaryota</taxon>
        <taxon>Metazoa</taxon>
        <taxon>Chordata</taxon>
        <taxon>Craniata</taxon>
        <taxon>Vertebrata</taxon>
        <taxon>Euteleostomi</taxon>
        <taxon>Mammalia</taxon>
        <taxon>Eutheria</taxon>
        <taxon>Euarchontoglires</taxon>
        <taxon>Glires</taxon>
        <taxon>Rodentia</taxon>
        <taxon>Myomorpha</taxon>
        <taxon>Muroidea</taxon>
        <taxon>Spalacidae</taxon>
        <taxon>Spalacinae</taxon>
        <taxon>Nannospalax</taxon>
    </lineage>
</organism>
<feature type="transmembrane region" description="Helical" evidence="5">
    <location>
        <begin position="228"/>
        <end position="252"/>
    </location>
</feature>
<reference evidence="8" key="2">
    <citation type="submission" date="2025-09" db="UniProtKB">
        <authorList>
            <consortium name="Ensembl"/>
        </authorList>
    </citation>
    <scope>IDENTIFICATION</scope>
</reference>
<sequence>VLGECIVTFLLLCLQPGISFLECPDSTEDVAGVSGSSLCLRPYDVWIKYDSFQWKKRLESGSYELLTGYNFKGQKCPYFDVNNSNNTFSLNNETLTFLIKSAKPQDSGHYFLEVTNSNGQVCTKHFMVLVLDHVEKPHLQVQWKTLDDGMCEVSLYCLVYGDDNVSYALYRGRSTKISTERNFTHQENQTDVSGLLTYTCNVSNHVSWESHTLNFTQGCLSVPLKSGFLPLLVVIIILVALFLGVLICCYVWDKRRQSLYEDVKDQVRRNQPGPSTSLRSLSAGLEDDREQRRLDGCLIEVIINPFPSLFFTSFLALPKEKKGKPNESGSKKNHSPSFNCTVYEEVGKRYSKAYNPARLSRKELENFDIYP</sequence>
<keyword evidence="2 6" id="KW-0732">Signal</keyword>
<dbReference type="InterPro" id="IPR013783">
    <property type="entry name" value="Ig-like_fold"/>
</dbReference>